<reference evidence="3 4" key="1">
    <citation type="submission" date="2024-06" db="EMBL/GenBank/DDBJ databases">
        <title>The Natural Products Discovery Center: Release of the First 8490 Sequenced Strains for Exploring Actinobacteria Biosynthetic Diversity.</title>
        <authorList>
            <person name="Kalkreuter E."/>
            <person name="Kautsar S.A."/>
            <person name="Yang D."/>
            <person name="Bader C.D."/>
            <person name="Teijaro C.N."/>
            <person name="Fluegel L."/>
            <person name="Davis C.M."/>
            <person name="Simpson J.R."/>
            <person name="Lauterbach L."/>
            <person name="Steele A.D."/>
            <person name="Gui C."/>
            <person name="Meng S."/>
            <person name="Li G."/>
            <person name="Viehrig K."/>
            <person name="Ye F."/>
            <person name="Su P."/>
            <person name="Kiefer A.F."/>
            <person name="Nichols A."/>
            <person name="Cepeda A.J."/>
            <person name="Yan W."/>
            <person name="Fan B."/>
            <person name="Jiang Y."/>
            <person name="Adhikari A."/>
            <person name="Zheng C.-J."/>
            <person name="Schuster L."/>
            <person name="Cowan T.M."/>
            <person name="Smanski M.J."/>
            <person name="Chevrette M.G."/>
            <person name="De Carvalho L.P.S."/>
            <person name="Shen B."/>
        </authorList>
    </citation>
    <scope>NUCLEOTIDE SEQUENCE [LARGE SCALE GENOMIC DNA]</scope>
    <source>
        <strain evidence="3 4">NPDC053791</strain>
    </source>
</reference>
<sequence>MPEPIRKISYCMTCKNRLWQLSDTLPDNLRRVEEAGDSEIVLVNYNSDDGLDAWVRRFQGCIDSGVLRYVHERSEPYFHASKAKNLAHFAATGRYVVNLDADNFIGDTIPAWRALWAEEPDLLIHGFSPDKHRKQRSEEEAARCRPDSGNGTYGRIGLPRTRFLALGGYDEHLLPSAHEDQDLMDRATAHGLPVVRRPQPGSAAIRNSHRETMRYSGITLDWWDVRELNKERSAENLRLGRLTANHGRSPVKVLLNFTEETEL</sequence>
<name>A0ABV3J8Q7_9ACTN</name>
<evidence type="ECO:0000313" key="4">
    <source>
        <dbReference type="Proteomes" id="UP001552479"/>
    </source>
</evidence>
<evidence type="ECO:0000259" key="2">
    <source>
        <dbReference type="Pfam" id="PF00535"/>
    </source>
</evidence>
<dbReference type="Gene3D" id="3.90.550.10">
    <property type="entry name" value="Spore Coat Polysaccharide Biosynthesis Protein SpsA, Chain A"/>
    <property type="match status" value="1"/>
</dbReference>
<accession>A0ABV3J8Q7</accession>
<dbReference type="InterPro" id="IPR029044">
    <property type="entry name" value="Nucleotide-diphossugar_trans"/>
</dbReference>
<comment type="caution">
    <text evidence="3">The sequence shown here is derived from an EMBL/GenBank/DDBJ whole genome shotgun (WGS) entry which is preliminary data.</text>
</comment>
<keyword evidence="3" id="KW-0808">Transferase</keyword>
<evidence type="ECO:0000256" key="1">
    <source>
        <dbReference type="SAM" id="MobiDB-lite"/>
    </source>
</evidence>
<gene>
    <name evidence="3" type="ORF">AB0L03_34025</name>
</gene>
<feature type="region of interest" description="Disordered" evidence="1">
    <location>
        <begin position="127"/>
        <end position="153"/>
    </location>
</feature>
<dbReference type="InterPro" id="IPR001173">
    <property type="entry name" value="Glyco_trans_2-like"/>
</dbReference>
<organism evidence="3 4">
    <name type="scientific">Streptomyces roseoverticillatus</name>
    <dbReference type="NCBI Taxonomy" id="66429"/>
    <lineage>
        <taxon>Bacteria</taxon>
        <taxon>Bacillati</taxon>
        <taxon>Actinomycetota</taxon>
        <taxon>Actinomycetes</taxon>
        <taxon>Kitasatosporales</taxon>
        <taxon>Streptomycetaceae</taxon>
        <taxon>Streptomyces</taxon>
    </lineage>
</organism>
<dbReference type="Pfam" id="PF00535">
    <property type="entry name" value="Glycos_transf_2"/>
    <property type="match status" value="1"/>
</dbReference>
<protein>
    <submittedName>
        <fullName evidence="3">Glycosyltransferase family A protein</fullName>
        <ecNumber evidence="3">2.4.-.-</ecNumber>
    </submittedName>
</protein>
<keyword evidence="3" id="KW-0328">Glycosyltransferase</keyword>
<feature type="compositionally biased region" description="Basic and acidic residues" evidence="1">
    <location>
        <begin position="136"/>
        <end position="146"/>
    </location>
</feature>
<proteinExistence type="predicted"/>
<dbReference type="EC" id="2.4.-.-" evidence="3"/>
<dbReference type="GO" id="GO:0016757">
    <property type="term" value="F:glycosyltransferase activity"/>
    <property type="evidence" value="ECO:0007669"/>
    <property type="project" value="UniProtKB-KW"/>
</dbReference>
<keyword evidence="4" id="KW-1185">Reference proteome</keyword>
<dbReference type="CDD" id="cd00761">
    <property type="entry name" value="Glyco_tranf_GTA_type"/>
    <property type="match status" value="1"/>
</dbReference>
<dbReference type="Proteomes" id="UP001552479">
    <property type="component" value="Unassembled WGS sequence"/>
</dbReference>
<dbReference type="RefSeq" id="WP_366090822.1">
    <property type="nucleotide sequence ID" value="NZ_JBFASG010000059.1"/>
</dbReference>
<feature type="domain" description="Glycosyltransferase 2-like" evidence="2">
    <location>
        <begin position="10"/>
        <end position="105"/>
    </location>
</feature>
<dbReference type="EMBL" id="JBFASG010000059">
    <property type="protein sequence ID" value="MEV4927772.1"/>
    <property type="molecule type" value="Genomic_DNA"/>
</dbReference>
<evidence type="ECO:0000313" key="3">
    <source>
        <dbReference type="EMBL" id="MEV4927772.1"/>
    </source>
</evidence>
<dbReference type="SUPFAM" id="SSF53448">
    <property type="entry name" value="Nucleotide-diphospho-sugar transferases"/>
    <property type="match status" value="1"/>
</dbReference>